<gene>
    <name evidence="8" type="primary">recN</name>
    <name evidence="8" type="ORF">KIH73_05725</name>
</gene>
<dbReference type="Pfam" id="PF02463">
    <property type="entry name" value="SMC_N"/>
    <property type="match status" value="1"/>
</dbReference>
<protein>
    <recommendedName>
        <fullName evidence="5">DNA repair protein RecN</fullName>
    </recommendedName>
    <alternativeName>
        <fullName evidence="5">Recombination protein N</fullName>
    </alternativeName>
</protein>
<comment type="caution">
    <text evidence="8">The sequence shown here is derived from an EMBL/GenBank/DDBJ whole genome shotgun (WGS) entry which is preliminary data.</text>
</comment>
<reference evidence="8 9" key="1">
    <citation type="submission" date="2021-05" db="EMBL/GenBank/DDBJ databases">
        <title>Phylogenetic classification of ten novel species belonging to the genus Bifidobacterium comprising B. colchicus sp. nov., B. abeli sp. nov., B. bicoloris sp. nov., B. guerezis sp. nov., B. rosaliae sp. nov., B. santillanensis sp. nov., B. argentati sp. nov., B. amazzoni sp. nov., B. pluviali sp. nov., and B. pinnaculum sp. nov.</title>
        <authorList>
            <person name="Lugli G.A."/>
            <person name="Ruiz Garcia L."/>
            <person name="Margolles A."/>
            <person name="Ventura M."/>
        </authorList>
    </citation>
    <scope>NUCLEOTIDE SEQUENCE [LARGE SCALE GENOMIC DNA]</scope>
    <source>
        <strain evidence="8 9">6T3</strain>
    </source>
</reference>
<evidence type="ECO:0000256" key="1">
    <source>
        <dbReference type="ARBA" id="ARBA00022741"/>
    </source>
</evidence>
<feature type="coiled-coil region" evidence="6">
    <location>
        <begin position="167"/>
        <end position="194"/>
    </location>
</feature>
<sequence>MLEELQIRDLGPIRSAVLTPAAGMTAITGETGAGKSMLLSAIRLISGGPADAGRVSADASQAWAQGVFAVADDAAAAEAAREAGADPEDGELFLARTVPASGRSRAVLNGKSVPRSVLAQVADGLVTVHGQSDQLRIASSARQREFLDMVAGDRAELDAYRRAWEALRAVDGRLERLERQEASMRQQADYLRESIERINRVDPQPGEDDELKARRSRIENAAEIAQGVSGALAALDATAMGDPDARGACDMITHAVQSLRAIRVDGMFEDTADRLESINADLADVVFTLSRQIDGEESVDDLDAINGRIHELGELTRRWGPTLADVIAWRDKAALDVEDLDASPEKLAELRRERDRLFDEALRAARALSAARAAAAASLSGRVGEELASLAMAGAALDIEVTPRDADGRRPKAGAADAATWPLDAHGCDDIAFLFTPFPGSPKLPMGTSASGGELSRLMLALELVAAERRTGDGAGAGAPPMTFIFDEVDAGVGGKSAVELGRRLARLARSAQVIVVTHLAQVASWADAQFVVSKDGGDQGVATGVREVRGVEREREIARMLSGSESEASLGHARELLADSRLD</sequence>
<organism evidence="8 9">
    <name type="scientific">Bifidobacterium phasiani</name>
    <dbReference type="NCBI Taxonomy" id="2834431"/>
    <lineage>
        <taxon>Bacteria</taxon>
        <taxon>Bacillati</taxon>
        <taxon>Actinomycetota</taxon>
        <taxon>Actinomycetes</taxon>
        <taxon>Bifidobacteriales</taxon>
        <taxon>Bifidobacteriaceae</taxon>
        <taxon>Bifidobacterium</taxon>
    </lineage>
</organism>
<dbReference type="InterPro" id="IPR003395">
    <property type="entry name" value="RecF/RecN/SMC_N"/>
</dbReference>
<evidence type="ECO:0000256" key="2">
    <source>
        <dbReference type="ARBA" id="ARBA00022763"/>
    </source>
</evidence>
<dbReference type="RefSeq" id="WP_219081451.1">
    <property type="nucleotide sequence ID" value="NZ_JAHBBD010000010.1"/>
</dbReference>
<dbReference type="Proteomes" id="UP000812844">
    <property type="component" value="Unassembled WGS sequence"/>
</dbReference>
<dbReference type="CDD" id="cd03241">
    <property type="entry name" value="ABC_RecN"/>
    <property type="match status" value="1"/>
</dbReference>
<feature type="domain" description="RecF/RecN/SMC N-terminal" evidence="7">
    <location>
        <begin position="2"/>
        <end position="535"/>
    </location>
</feature>
<dbReference type="InterPro" id="IPR004604">
    <property type="entry name" value="DNA_recomb/repair_RecN"/>
</dbReference>
<evidence type="ECO:0000259" key="7">
    <source>
        <dbReference type="Pfam" id="PF02463"/>
    </source>
</evidence>
<keyword evidence="1" id="KW-0547">Nucleotide-binding</keyword>
<keyword evidence="9" id="KW-1185">Reference proteome</keyword>
<keyword evidence="3" id="KW-0067">ATP-binding</keyword>
<evidence type="ECO:0000313" key="9">
    <source>
        <dbReference type="Proteomes" id="UP000812844"/>
    </source>
</evidence>
<keyword evidence="6" id="KW-0175">Coiled coil</keyword>
<dbReference type="EMBL" id="JAHBBD010000010">
    <property type="protein sequence ID" value="MBW3082873.1"/>
    <property type="molecule type" value="Genomic_DNA"/>
</dbReference>
<dbReference type="NCBIfam" id="TIGR00634">
    <property type="entry name" value="recN"/>
    <property type="match status" value="1"/>
</dbReference>
<dbReference type="PANTHER" id="PTHR11059:SF0">
    <property type="entry name" value="DNA REPAIR PROTEIN RECN"/>
    <property type="match status" value="1"/>
</dbReference>
<keyword evidence="2 5" id="KW-0227">DNA damage</keyword>
<name>A0ABS6W8P5_9BIFI</name>
<evidence type="ECO:0000256" key="5">
    <source>
        <dbReference type="PIRNR" id="PIRNR003128"/>
    </source>
</evidence>
<accession>A0ABS6W8P5</accession>
<evidence type="ECO:0000256" key="4">
    <source>
        <dbReference type="ARBA" id="ARBA00023204"/>
    </source>
</evidence>
<dbReference type="PIRSF" id="PIRSF003128">
    <property type="entry name" value="RecN"/>
    <property type="match status" value="1"/>
</dbReference>
<evidence type="ECO:0000313" key="8">
    <source>
        <dbReference type="EMBL" id="MBW3082873.1"/>
    </source>
</evidence>
<keyword evidence="4 5" id="KW-0234">DNA repair</keyword>
<evidence type="ECO:0000256" key="6">
    <source>
        <dbReference type="SAM" id="Coils"/>
    </source>
</evidence>
<evidence type="ECO:0000256" key="3">
    <source>
        <dbReference type="ARBA" id="ARBA00022840"/>
    </source>
</evidence>
<dbReference type="PANTHER" id="PTHR11059">
    <property type="entry name" value="DNA REPAIR PROTEIN RECN"/>
    <property type="match status" value="1"/>
</dbReference>
<proteinExistence type="inferred from homology"/>
<comment type="function">
    <text evidence="5">May be involved in recombinational repair of damaged DNA.</text>
</comment>
<comment type="similarity">
    <text evidence="5">Belongs to the RecN family.</text>
</comment>